<organism evidence="2 3">
    <name type="scientific">Phytophthora palmivora</name>
    <dbReference type="NCBI Taxonomy" id="4796"/>
    <lineage>
        <taxon>Eukaryota</taxon>
        <taxon>Sar</taxon>
        <taxon>Stramenopiles</taxon>
        <taxon>Oomycota</taxon>
        <taxon>Peronosporomycetes</taxon>
        <taxon>Peronosporales</taxon>
        <taxon>Peronosporaceae</taxon>
        <taxon>Phytophthora</taxon>
    </lineage>
</organism>
<dbReference type="AlphaFoldDB" id="A0A2P4YCZ5"/>
<protein>
    <recommendedName>
        <fullName evidence="4">Reverse transcriptase</fullName>
    </recommendedName>
</protein>
<proteinExistence type="predicted"/>
<gene>
    <name evidence="2" type="ORF">PHPALM_7179</name>
</gene>
<dbReference type="Gene3D" id="3.60.10.10">
    <property type="entry name" value="Endonuclease/exonuclease/phosphatase"/>
    <property type="match status" value="1"/>
</dbReference>
<keyword evidence="3" id="KW-1185">Reference proteome</keyword>
<evidence type="ECO:0000313" key="3">
    <source>
        <dbReference type="Proteomes" id="UP000237271"/>
    </source>
</evidence>
<reference evidence="2 3" key="1">
    <citation type="journal article" date="2017" name="Genome Biol. Evol.">
        <title>Phytophthora megakarya and P. palmivora, closely related causal agents of cacao black pod rot, underwent increases in genome sizes and gene numbers by different mechanisms.</title>
        <authorList>
            <person name="Ali S.S."/>
            <person name="Shao J."/>
            <person name="Lary D.J."/>
            <person name="Kronmiller B."/>
            <person name="Shen D."/>
            <person name="Strem M.D."/>
            <person name="Amoako-Attah I."/>
            <person name="Akrofi A.Y."/>
            <person name="Begoude B.A."/>
            <person name="Ten Hoopen G.M."/>
            <person name="Coulibaly K."/>
            <person name="Kebe B.I."/>
            <person name="Melnick R.L."/>
            <person name="Guiltinan M.J."/>
            <person name="Tyler B.M."/>
            <person name="Meinhardt L.W."/>
            <person name="Bailey B.A."/>
        </authorList>
    </citation>
    <scope>NUCLEOTIDE SEQUENCE [LARGE SCALE GENOMIC DNA]</scope>
    <source>
        <strain evidence="3">sbr112.9</strain>
    </source>
</reference>
<feature type="region of interest" description="Disordered" evidence="1">
    <location>
        <begin position="170"/>
        <end position="191"/>
    </location>
</feature>
<dbReference type="EMBL" id="NCKW01003694">
    <property type="protein sequence ID" value="POM75683.1"/>
    <property type="molecule type" value="Genomic_DNA"/>
</dbReference>
<dbReference type="SUPFAM" id="SSF56219">
    <property type="entry name" value="DNase I-like"/>
    <property type="match status" value="1"/>
</dbReference>
<comment type="caution">
    <text evidence="2">The sequence shown here is derived from an EMBL/GenBank/DDBJ whole genome shotgun (WGS) entry which is preliminary data.</text>
</comment>
<name>A0A2P4YCZ5_9STRA</name>
<dbReference type="Proteomes" id="UP000237271">
    <property type="component" value="Unassembled WGS sequence"/>
</dbReference>
<dbReference type="OrthoDB" id="126439at2759"/>
<sequence>MWGKQHEINAPVLSYWSIGENKTGGVAILLNPAIAGTAQPWEQERWTNRVIALEMEGVVVGNIYAPNIQADREKFYEELQAWNWAGKEVVLAGDFNCVLSPALDRLGGSRSGRPESANLVKLIQALGLEDARTLEDHAEEAVEDPEPVEFFTYWGPNCATMGTRGAEGLRQGASSAFGSPKGANALQEVDK</sequence>
<evidence type="ECO:0000313" key="2">
    <source>
        <dbReference type="EMBL" id="POM75683.1"/>
    </source>
</evidence>
<accession>A0A2P4YCZ5</accession>
<evidence type="ECO:0008006" key="4">
    <source>
        <dbReference type="Google" id="ProtNLM"/>
    </source>
</evidence>
<dbReference type="InterPro" id="IPR036691">
    <property type="entry name" value="Endo/exonu/phosph_ase_sf"/>
</dbReference>
<evidence type="ECO:0000256" key="1">
    <source>
        <dbReference type="SAM" id="MobiDB-lite"/>
    </source>
</evidence>